<dbReference type="Proteomes" id="UP001396334">
    <property type="component" value="Unassembled WGS sequence"/>
</dbReference>
<evidence type="ECO:0000313" key="2">
    <source>
        <dbReference type="Proteomes" id="UP001396334"/>
    </source>
</evidence>
<proteinExistence type="predicted"/>
<sequence>MESINGRIPHSRAYVSEVYDSSVYSRINVRSVAEKYLNSRQLQHEKFFDDDVPSANGATDSLDPMMLKGTLSFSSVAASLRGTNELLE</sequence>
<protein>
    <submittedName>
        <fullName evidence="1">Uncharacterized protein</fullName>
    </submittedName>
</protein>
<reference evidence="1 2" key="1">
    <citation type="journal article" date="2024" name="G3 (Bethesda)">
        <title>Genome assembly of Hibiscus sabdariffa L. provides insights into metabolisms of medicinal natural products.</title>
        <authorList>
            <person name="Kim T."/>
        </authorList>
    </citation>
    <scope>NUCLEOTIDE SEQUENCE [LARGE SCALE GENOMIC DNA]</scope>
    <source>
        <strain evidence="1">TK-2024</strain>
        <tissue evidence="1">Old leaves</tissue>
    </source>
</reference>
<dbReference type="EMBL" id="JBBPBN010000044">
    <property type="protein sequence ID" value="KAK8996601.1"/>
    <property type="molecule type" value="Genomic_DNA"/>
</dbReference>
<accession>A0ABR2Q7Y0</accession>
<comment type="caution">
    <text evidence="1">The sequence shown here is derived from an EMBL/GenBank/DDBJ whole genome shotgun (WGS) entry which is preliminary data.</text>
</comment>
<evidence type="ECO:0000313" key="1">
    <source>
        <dbReference type="EMBL" id="KAK8996601.1"/>
    </source>
</evidence>
<gene>
    <name evidence="1" type="ORF">V6N11_081868</name>
</gene>
<name>A0ABR2Q7Y0_9ROSI</name>
<keyword evidence="2" id="KW-1185">Reference proteome</keyword>
<organism evidence="1 2">
    <name type="scientific">Hibiscus sabdariffa</name>
    <name type="common">roselle</name>
    <dbReference type="NCBI Taxonomy" id="183260"/>
    <lineage>
        <taxon>Eukaryota</taxon>
        <taxon>Viridiplantae</taxon>
        <taxon>Streptophyta</taxon>
        <taxon>Embryophyta</taxon>
        <taxon>Tracheophyta</taxon>
        <taxon>Spermatophyta</taxon>
        <taxon>Magnoliopsida</taxon>
        <taxon>eudicotyledons</taxon>
        <taxon>Gunneridae</taxon>
        <taxon>Pentapetalae</taxon>
        <taxon>rosids</taxon>
        <taxon>malvids</taxon>
        <taxon>Malvales</taxon>
        <taxon>Malvaceae</taxon>
        <taxon>Malvoideae</taxon>
        <taxon>Hibiscus</taxon>
    </lineage>
</organism>